<evidence type="ECO:0000313" key="5">
    <source>
        <dbReference type="Proteomes" id="UP001054252"/>
    </source>
</evidence>
<feature type="region of interest" description="Disordered" evidence="2">
    <location>
        <begin position="230"/>
        <end position="286"/>
    </location>
</feature>
<dbReference type="InterPro" id="IPR036875">
    <property type="entry name" value="Znf_CCHC_sf"/>
</dbReference>
<keyword evidence="1" id="KW-0862">Zinc</keyword>
<dbReference type="InterPro" id="IPR001878">
    <property type="entry name" value="Znf_CCHC"/>
</dbReference>
<dbReference type="GO" id="GO:0003676">
    <property type="term" value="F:nucleic acid binding"/>
    <property type="evidence" value="ECO:0007669"/>
    <property type="project" value="InterPro"/>
</dbReference>
<gene>
    <name evidence="4" type="ORF">SLEP1_g37747</name>
</gene>
<organism evidence="4 5">
    <name type="scientific">Rubroshorea leprosula</name>
    <dbReference type="NCBI Taxonomy" id="152421"/>
    <lineage>
        <taxon>Eukaryota</taxon>
        <taxon>Viridiplantae</taxon>
        <taxon>Streptophyta</taxon>
        <taxon>Embryophyta</taxon>
        <taxon>Tracheophyta</taxon>
        <taxon>Spermatophyta</taxon>
        <taxon>Magnoliopsida</taxon>
        <taxon>eudicotyledons</taxon>
        <taxon>Gunneridae</taxon>
        <taxon>Pentapetalae</taxon>
        <taxon>rosids</taxon>
        <taxon>malvids</taxon>
        <taxon>Malvales</taxon>
        <taxon>Dipterocarpaceae</taxon>
        <taxon>Rubroshorea</taxon>
    </lineage>
</organism>
<dbReference type="Proteomes" id="UP001054252">
    <property type="component" value="Unassembled WGS sequence"/>
</dbReference>
<dbReference type="Gene3D" id="4.10.60.10">
    <property type="entry name" value="Zinc finger, CCHC-type"/>
    <property type="match status" value="1"/>
</dbReference>
<dbReference type="EMBL" id="BPVZ01000080">
    <property type="protein sequence ID" value="GKV28731.1"/>
    <property type="molecule type" value="Genomic_DNA"/>
</dbReference>
<keyword evidence="5" id="KW-1185">Reference proteome</keyword>
<feature type="region of interest" description="Disordered" evidence="2">
    <location>
        <begin position="1"/>
        <end position="25"/>
    </location>
</feature>
<keyword evidence="1" id="KW-0863">Zinc-finger</keyword>
<dbReference type="PANTHER" id="PTHR47481">
    <property type="match status" value="1"/>
</dbReference>
<dbReference type="SUPFAM" id="SSF57756">
    <property type="entry name" value="Retrovirus zinc finger-like domains"/>
    <property type="match status" value="1"/>
</dbReference>
<comment type="caution">
    <text evidence="4">The sequence shown here is derived from an EMBL/GenBank/DDBJ whole genome shotgun (WGS) entry which is preliminary data.</text>
</comment>
<dbReference type="PROSITE" id="PS50158">
    <property type="entry name" value="ZF_CCHC"/>
    <property type="match status" value="1"/>
</dbReference>
<dbReference type="AlphaFoldDB" id="A0AAV5KVP4"/>
<feature type="domain" description="CCHC-type" evidence="3">
    <location>
        <begin position="291"/>
        <end position="305"/>
    </location>
</feature>
<dbReference type="GO" id="GO:0008270">
    <property type="term" value="F:zinc ion binding"/>
    <property type="evidence" value="ECO:0007669"/>
    <property type="project" value="UniProtKB-KW"/>
</dbReference>
<proteinExistence type="predicted"/>
<feature type="compositionally biased region" description="Low complexity" evidence="2">
    <location>
        <begin position="1"/>
        <end position="18"/>
    </location>
</feature>
<feature type="compositionally biased region" description="Low complexity" evidence="2">
    <location>
        <begin position="230"/>
        <end position="247"/>
    </location>
</feature>
<protein>
    <recommendedName>
        <fullName evidence="3">CCHC-type domain-containing protein</fullName>
    </recommendedName>
</protein>
<evidence type="ECO:0000259" key="3">
    <source>
        <dbReference type="PROSITE" id="PS50158"/>
    </source>
</evidence>
<keyword evidence="1" id="KW-0479">Metal-binding</keyword>
<reference evidence="4 5" key="1">
    <citation type="journal article" date="2021" name="Commun. Biol.">
        <title>The genome of Shorea leprosula (Dipterocarpaceae) highlights the ecological relevance of drought in aseasonal tropical rainforests.</title>
        <authorList>
            <person name="Ng K.K.S."/>
            <person name="Kobayashi M.J."/>
            <person name="Fawcett J.A."/>
            <person name="Hatakeyama M."/>
            <person name="Paape T."/>
            <person name="Ng C.H."/>
            <person name="Ang C.C."/>
            <person name="Tnah L.H."/>
            <person name="Lee C.T."/>
            <person name="Nishiyama T."/>
            <person name="Sese J."/>
            <person name="O'Brien M.J."/>
            <person name="Copetti D."/>
            <person name="Mohd Noor M.I."/>
            <person name="Ong R.C."/>
            <person name="Putra M."/>
            <person name="Sireger I.Z."/>
            <person name="Indrioko S."/>
            <person name="Kosugi Y."/>
            <person name="Izuno A."/>
            <person name="Isagi Y."/>
            <person name="Lee S.L."/>
            <person name="Shimizu K.K."/>
        </authorList>
    </citation>
    <scope>NUCLEOTIDE SEQUENCE [LARGE SCALE GENOMIC DNA]</scope>
    <source>
        <strain evidence="4">214</strain>
    </source>
</reference>
<dbReference type="Pfam" id="PF14223">
    <property type="entry name" value="Retrotran_gag_2"/>
    <property type="match status" value="1"/>
</dbReference>
<evidence type="ECO:0000256" key="2">
    <source>
        <dbReference type="SAM" id="MobiDB-lite"/>
    </source>
</evidence>
<name>A0AAV5KVP4_9ROSI</name>
<evidence type="ECO:0000256" key="1">
    <source>
        <dbReference type="PROSITE-ProRule" id="PRU00047"/>
    </source>
</evidence>
<accession>A0AAV5KVP4</accession>
<evidence type="ECO:0000313" key="4">
    <source>
        <dbReference type="EMBL" id="GKV28731.1"/>
    </source>
</evidence>
<sequence>MAKTSTASASGDSSPTSSDITNNPNSTATIINRVARGPISFNLAAFRLKLIPTNYLSWKTQFTSLLAGLWARQDQLLRHALITSVSENIMPYIAAALTAQQAWETLAHLYANRSQTRVITLKEWLQNMRRDGRLVSNYLRSLKAVADKLGTVDRPLTNDDLTVYILNGLGPEFREIAASLRTCDSSLSFDDLHDRLVAHEESLRREEIKLEFAPVSAHYAAFPTHGFSAGASSTSSTTSSGLLPTPSIGRIPQFGQPTRNNRGGPTYNRPNFNNNRRRSNRPNNRPTTMACQLCNNSGHFARNCPFYRMHQQAPIANVATSFIETTMSGFWILGQQTM</sequence>
<dbReference type="PANTHER" id="PTHR47481:SF22">
    <property type="entry name" value="RETROTRANSPOSON GAG DOMAIN-CONTAINING PROTEIN"/>
    <property type="match status" value="1"/>
</dbReference>